<reference evidence="3" key="1">
    <citation type="journal article" date="2019" name="Int. J. Syst. Evol. Microbiol.">
        <title>The Global Catalogue of Microorganisms (GCM) 10K type strain sequencing project: providing services to taxonomists for standard genome sequencing and annotation.</title>
        <authorList>
            <consortium name="The Broad Institute Genomics Platform"/>
            <consortium name="The Broad Institute Genome Sequencing Center for Infectious Disease"/>
            <person name="Wu L."/>
            <person name="Ma J."/>
        </authorList>
    </citation>
    <scope>NUCLEOTIDE SEQUENCE [LARGE SCALE GENOMIC DNA]</scope>
    <source>
        <strain evidence="3">CECT 7956</strain>
    </source>
</reference>
<protein>
    <submittedName>
        <fullName evidence="2">Polyphosphate polymerase domain-containing protein</fullName>
    </submittedName>
</protein>
<name>A0ABV7YVN7_9BACT</name>
<evidence type="ECO:0000259" key="1">
    <source>
        <dbReference type="Pfam" id="PF09359"/>
    </source>
</evidence>
<comment type="caution">
    <text evidence="2">The sequence shown here is derived from an EMBL/GenBank/DDBJ whole genome shotgun (WGS) entry which is preliminary data.</text>
</comment>
<dbReference type="Pfam" id="PF09359">
    <property type="entry name" value="VTC"/>
    <property type="match status" value="1"/>
</dbReference>
<dbReference type="RefSeq" id="WP_379837449.1">
    <property type="nucleotide sequence ID" value="NZ_JBHRYQ010000001.1"/>
</dbReference>
<proteinExistence type="predicted"/>
<dbReference type="InterPro" id="IPR042267">
    <property type="entry name" value="VTC_sf"/>
</dbReference>
<dbReference type="InterPro" id="IPR018966">
    <property type="entry name" value="VTC_domain"/>
</dbReference>
<accession>A0ABV7YVN7</accession>
<organism evidence="2 3">
    <name type="scientific">Lacihabitans lacunae</name>
    <dbReference type="NCBI Taxonomy" id="1028214"/>
    <lineage>
        <taxon>Bacteria</taxon>
        <taxon>Pseudomonadati</taxon>
        <taxon>Bacteroidota</taxon>
        <taxon>Cytophagia</taxon>
        <taxon>Cytophagales</taxon>
        <taxon>Leadbetterellaceae</taxon>
        <taxon>Lacihabitans</taxon>
    </lineage>
</organism>
<dbReference type="Proteomes" id="UP001595616">
    <property type="component" value="Unassembled WGS sequence"/>
</dbReference>
<keyword evidence="3" id="KW-1185">Reference proteome</keyword>
<evidence type="ECO:0000313" key="3">
    <source>
        <dbReference type="Proteomes" id="UP001595616"/>
    </source>
</evidence>
<sequence length="258" mass="30584">MTDFQEINDIINRFEPIFLEELGAANLQNRVDTKYMIPFVEIQDILLQCEGKFKIFEINKQRLCGYESLYFDTEDLLFYQHHQRQRANRYKVRKRRYLSNNLSFLEVKFKNNKNKTSKKRIETETEEIGILNSKQLDFLDQTVNHEALDLKKQIWVNYNRVTLVNPEKTERITLDFNLNFKNSTDTITLSDIVIAEVKQAKVFDSFFPSLLKKKGIRPGGISKYCLGTISLNKDIKHHTFKPKLRILKKISQQYAQYV</sequence>
<dbReference type="Gene3D" id="3.20.100.30">
    <property type="entry name" value="VTC, catalytic tunnel domain"/>
    <property type="match status" value="1"/>
</dbReference>
<feature type="domain" description="VTC" evidence="1">
    <location>
        <begin position="29"/>
        <end position="231"/>
    </location>
</feature>
<evidence type="ECO:0000313" key="2">
    <source>
        <dbReference type="EMBL" id="MFC3810917.1"/>
    </source>
</evidence>
<dbReference type="CDD" id="cd07750">
    <property type="entry name" value="PolyPPase_VTC_like"/>
    <property type="match status" value="1"/>
</dbReference>
<gene>
    <name evidence="2" type="ORF">ACFOOI_09655</name>
</gene>
<dbReference type="EMBL" id="JBHRYQ010000001">
    <property type="protein sequence ID" value="MFC3810917.1"/>
    <property type="molecule type" value="Genomic_DNA"/>
</dbReference>